<dbReference type="Pfam" id="PF00651">
    <property type="entry name" value="BTB"/>
    <property type="match status" value="1"/>
</dbReference>
<sequence>MSEGSTSEYEHDHSASEYGMGLAQRLTKLLRKGFGCDVEFIVGDEKEVVLAHKLVLASSSEVFSTMFYGELARSK</sequence>
<reference evidence="2 3" key="2">
    <citation type="submission" date="2018-11" db="EMBL/GenBank/DDBJ databases">
        <authorList>
            <consortium name="Pathogen Informatics"/>
        </authorList>
    </citation>
    <scope>NUCLEOTIDE SEQUENCE [LARGE SCALE GENOMIC DNA]</scope>
</reference>
<proteinExistence type="predicted"/>
<feature type="domain" description="BTB" evidence="1">
    <location>
        <begin position="36"/>
        <end position="75"/>
    </location>
</feature>
<evidence type="ECO:0000259" key="1">
    <source>
        <dbReference type="PROSITE" id="PS50097"/>
    </source>
</evidence>
<accession>A0A183ERR9</accession>
<dbReference type="EMBL" id="UYRT01098513">
    <property type="protein sequence ID" value="VDN41777.1"/>
    <property type="molecule type" value="Genomic_DNA"/>
</dbReference>
<name>A0A183ERR9_9BILA</name>
<protein>
    <submittedName>
        <fullName evidence="4">BTB domain-containing protein</fullName>
    </submittedName>
</protein>
<evidence type="ECO:0000313" key="3">
    <source>
        <dbReference type="Proteomes" id="UP000271098"/>
    </source>
</evidence>
<dbReference type="AlphaFoldDB" id="A0A183ERR9"/>
<dbReference type="OrthoDB" id="6128193at2759"/>
<dbReference type="WBParaSite" id="GPUH_0002369001-mRNA-1">
    <property type="protein sequence ID" value="GPUH_0002369001-mRNA-1"/>
    <property type="gene ID" value="GPUH_0002369001"/>
</dbReference>
<evidence type="ECO:0000313" key="2">
    <source>
        <dbReference type="EMBL" id="VDN41777.1"/>
    </source>
</evidence>
<evidence type="ECO:0000313" key="4">
    <source>
        <dbReference type="WBParaSite" id="GPUH_0002369001-mRNA-1"/>
    </source>
</evidence>
<dbReference type="PANTHER" id="PTHR24410:SF23">
    <property type="entry name" value="BTB DOMAIN-CONTAINING PROTEIN-RELATED"/>
    <property type="match status" value="1"/>
</dbReference>
<keyword evidence="3" id="KW-1185">Reference proteome</keyword>
<organism evidence="4">
    <name type="scientific">Gongylonema pulchrum</name>
    <dbReference type="NCBI Taxonomy" id="637853"/>
    <lineage>
        <taxon>Eukaryota</taxon>
        <taxon>Metazoa</taxon>
        <taxon>Ecdysozoa</taxon>
        <taxon>Nematoda</taxon>
        <taxon>Chromadorea</taxon>
        <taxon>Rhabditida</taxon>
        <taxon>Spirurina</taxon>
        <taxon>Spiruromorpha</taxon>
        <taxon>Spiruroidea</taxon>
        <taxon>Gongylonematidae</taxon>
        <taxon>Gongylonema</taxon>
    </lineage>
</organism>
<reference evidence="4" key="1">
    <citation type="submission" date="2016-06" db="UniProtKB">
        <authorList>
            <consortium name="WormBaseParasite"/>
        </authorList>
    </citation>
    <scope>IDENTIFICATION</scope>
</reference>
<gene>
    <name evidence="2" type="ORF">GPUH_LOCUS23658</name>
</gene>
<dbReference type="Gene3D" id="3.30.710.10">
    <property type="entry name" value="Potassium Channel Kv1.1, Chain A"/>
    <property type="match status" value="1"/>
</dbReference>
<dbReference type="Proteomes" id="UP000271098">
    <property type="component" value="Unassembled WGS sequence"/>
</dbReference>
<dbReference type="InterPro" id="IPR051481">
    <property type="entry name" value="BTB-POZ/Galectin-3-binding"/>
</dbReference>
<dbReference type="InterPro" id="IPR000210">
    <property type="entry name" value="BTB/POZ_dom"/>
</dbReference>
<dbReference type="PROSITE" id="PS50097">
    <property type="entry name" value="BTB"/>
    <property type="match status" value="1"/>
</dbReference>
<dbReference type="InterPro" id="IPR011333">
    <property type="entry name" value="SKP1/BTB/POZ_sf"/>
</dbReference>
<dbReference type="SUPFAM" id="SSF54695">
    <property type="entry name" value="POZ domain"/>
    <property type="match status" value="1"/>
</dbReference>
<dbReference type="PANTHER" id="PTHR24410">
    <property type="entry name" value="HL07962P-RELATED"/>
    <property type="match status" value="1"/>
</dbReference>